<protein>
    <submittedName>
        <fullName evidence="3">KAT8 regulatory NSL complex subunit 1 like</fullName>
    </submittedName>
</protein>
<name>A0A8C5RBC1_LATLA</name>
<dbReference type="InterPro" id="IPR026180">
    <property type="entry name" value="NSL1"/>
</dbReference>
<dbReference type="Pfam" id="PF15275">
    <property type="entry name" value="PEHE"/>
    <property type="match status" value="1"/>
</dbReference>
<organism evidence="3 4">
    <name type="scientific">Laticauda laticaudata</name>
    <name type="common">Blue-ringed sea krait</name>
    <name type="synonym">Blue-lipped sea krait</name>
    <dbReference type="NCBI Taxonomy" id="8630"/>
    <lineage>
        <taxon>Eukaryota</taxon>
        <taxon>Metazoa</taxon>
        <taxon>Chordata</taxon>
        <taxon>Craniata</taxon>
        <taxon>Vertebrata</taxon>
        <taxon>Euteleostomi</taxon>
        <taxon>Lepidosauria</taxon>
        <taxon>Squamata</taxon>
        <taxon>Bifurcata</taxon>
        <taxon>Unidentata</taxon>
        <taxon>Episquamata</taxon>
        <taxon>Toxicofera</taxon>
        <taxon>Serpentes</taxon>
        <taxon>Colubroidea</taxon>
        <taxon>Elapidae</taxon>
        <taxon>Laticaudinae</taxon>
        <taxon>Laticauda</taxon>
    </lineage>
</organism>
<dbReference type="InterPro" id="IPR029332">
    <property type="entry name" value="PEHE_dom"/>
</dbReference>
<dbReference type="PANTHER" id="PTHR22443">
    <property type="entry name" value="NON-SPECIFIC LETHAL 1, ISOFORM M"/>
    <property type="match status" value="1"/>
</dbReference>
<sequence>MVKVCCNQFTTAMTPAVQEKTMKSHGVYISSSLPSREMESSETIAMESTRPVKEKINDGSATSFSCSILGFPASQVNHNIDCFNLKYFDPQSSKHCSLLMNPNLTFSVNNCIQKNLEEHNCSKLRNPVSNSTNTHFNQSINSESEEQVGGEVVSGTRKSFPKTERLLDLHLTELKNTEEKQFPNYKWYRRNGFYGKALFVNPNRKKGGLFHQIFNDAPEVTRNCNPGSKEQELNFRLLQCVSKQQTLLNRAKRSQKHLQILLAKHIVKHCDQQMKCFVRHQLQRMKAFHDTNNLLDGNNEKCTMVKVENTLEAWRNKDIWSNLGPAPDEIKLFACSTAELLSQAEESLDSEATCSSSSEDDDEQISKTILPINCRSDWKWLVERAKVGCQWTWLQDQISELEYKIQQLTDLHRQIRATKGMVILEECSVPKEILKKHTQLPDQEALNSIGNSHTFLQRQDVWPEHDFEMSPSSPTLLLRNIEKQSAQLSEIISSLIAPLNLSPTSSSLSSKTCKQNELVNGISLRESENKEEISSSRNSLADQQHPKRRRKEKMKLKTPTVALMSTSARTRPLLSFQRRKPYRMNTAFTLNNQALHQGSTLYNTEEIASSKRSSYEFSTNSSIHKQLMLELDTSFHSVLSFPSDVPLHVHFKTLLKKYEIKGDTFEGAALGLAFKMSPFNVFHQIKAPLQQLSHGYEASSKHQSMAKVSELFSEGRKKRHLSEMCGENDSCEALSFQHEGQESSSNFTAASNVDMLSRSHSISSQLNSRRRLRSECSYDIDNIVVPMSLIAPSKLEKLQYKEILTPSWRIVSLKPLEKLYEDEEKAEDLSDDVYAARHSKYEDKERARWSLWEKCRCPRRNRSYSRNLEEQDASLKEKPANSNLTTYISENTAGITSEACNSQYLGTSQSSGKKISMTLLWKQRTFPLKNEEVEALIPQRPLAVHQERSDMSVLRDSDHNPYTAFSFLNDNQPQKESSIVSEVEDHHQIYLGKKQT</sequence>
<dbReference type="Ensembl" id="ENSLLTT00000000214.1">
    <property type="protein sequence ID" value="ENSLLTP00000000209.1"/>
    <property type="gene ID" value="ENSLLTG00000000169.1"/>
</dbReference>
<evidence type="ECO:0000313" key="4">
    <source>
        <dbReference type="Proteomes" id="UP000694406"/>
    </source>
</evidence>
<dbReference type="SMART" id="SM01300">
    <property type="entry name" value="PEHE"/>
    <property type="match status" value="1"/>
</dbReference>
<dbReference type="Proteomes" id="UP000694406">
    <property type="component" value="Unplaced"/>
</dbReference>
<dbReference type="GO" id="GO:0044545">
    <property type="term" value="C:NSL complex"/>
    <property type="evidence" value="ECO:0007669"/>
    <property type="project" value="TreeGrafter"/>
</dbReference>
<feature type="domain" description="PEHE" evidence="2">
    <location>
        <begin position="802"/>
        <end position="921"/>
    </location>
</feature>
<evidence type="ECO:0000256" key="1">
    <source>
        <dbReference type="SAM" id="MobiDB-lite"/>
    </source>
</evidence>
<dbReference type="Gene3D" id="6.10.250.3170">
    <property type="match status" value="1"/>
</dbReference>
<dbReference type="AlphaFoldDB" id="A0A8C5RBC1"/>
<feature type="compositionally biased region" description="Basic residues" evidence="1">
    <location>
        <begin position="546"/>
        <end position="556"/>
    </location>
</feature>
<gene>
    <name evidence="3" type="primary">KANSL1L</name>
</gene>
<proteinExistence type="predicted"/>
<reference evidence="3" key="2">
    <citation type="submission" date="2025-09" db="UniProtKB">
        <authorList>
            <consortium name="Ensembl"/>
        </authorList>
    </citation>
    <scope>IDENTIFICATION</scope>
</reference>
<evidence type="ECO:0000259" key="2">
    <source>
        <dbReference type="PROSITE" id="PS52052"/>
    </source>
</evidence>
<dbReference type="PROSITE" id="PS52052">
    <property type="entry name" value="PEHE"/>
    <property type="match status" value="1"/>
</dbReference>
<keyword evidence="4" id="KW-1185">Reference proteome</keyword>
<dbReference type="PANTHER" id="PTHR22443:SF16">
    <property type="entry name" value="KAT8 REGULATORY NSL COMPLEX SUBUNIT 1-LIKE PROTEIN"/>
    <property type="match status" value="1"/>
</dbReference>
<accession>A0A8C5RBC1</accession>
<evidence type="ECO:0000313" key="3">
    <source>
        <dbReference type="Ensembl" id="ENSLLTP00000000209.1"/>
    </source>
</evidence>
<feature type="region of interest" description="Disordered" evidence="1">
    <location>
        <begin position="527"/>
        <end position="558"/>
    </location>
</feature>
<dbReference type="GO" id="GO:0035035">
    <property type="term" value="F:histone acetyltransferase binding"/>
    <property type="evidence" value="ECO:0007669"/>
    <property type="project" value="TreeGrafter"/>
</dbReference>
<reference evidence="3" key="1">
    <citation type="submission" date="2025-08" db="UniProtKB">
        <authorList>
            <consortium name="Ensembl"/>
        </authorList>
    </citation>
    <scope>IDENTIFICATION</scope>
</reference>
<dbReference type="GeneTree" id="ENSGT00530000063688"/>